<keyword evidence="1" id="KW-0732">Signal</keyword>
<feature type="signal peptide" evidence="1">
    <location>
        <begin position="1"/>
        <end position="21"/>
    </location>
</feature>
<dbReference type="EnsemblMetazoa" id="CJA18031.1">
    <property type="protein sequence ID" value="CJA18031.1"/>
    <property type="gene ID" value="WBGene00137236"/>
</dbReference>
<organism evidence="2 3">
    <name type="scientific">Caenorhabditis japonica</name>
    <dbReference type="NCBI Taxonomy" id="281687"/>
    <lineage>
        <taxon>Eukaryota</taxon>
        <taxon>Metazoa</taxon>
        <taxon>Ecdysozoa</taxon>
        <taxon>Nematoda</taxon>
        <taxon>Chromadorea</taxon>
        <taxon>Rhabditida</taxon>
        <taxon>Rhabditina</taxon>
        <taxon>Rhabditomorpha</taxon>
        <taxon>Rhabditoidea</taxon>
        <taxon>Rhabditidae</taxon>
        <taxon>Peloderinae</taxon>
        <taxon>Caenorhabditis</taxon>
    </lineage>
</organism>
<dbReference type="OMA" id="HEWIKEK"/>
<protein>
    <recommendedName>
        <fullName evidence="4">NR LBD domain-containing protein</fullName>
    </recommendedName>
</protein>
<feature type="chain" id="PRO_5035757718" description="NR LBD domain-containing protein" evidence="1">
    <location>
        <begin position="22"/>
        <end position="192"/>
    </location>
</feature>
<sequence length="192" mass="22658">MQPGSKLKFLLIAIHLAQIEAYKQYSKEFTMLMIKSSCNLSRFMCPRQEYFDINTLRWYEDRLMKSEVMQKTLSGGMKSLKHAFESLKEEFCCTEGPCLNYCNIFEKKEISLISKFPENVDAIFSLGIPKIEKHREEVYKYLEYIKAHGSNPRHHFPAEIEAYFDDLSDQQHLIHPLLSLRYLQEIQGIFNN</sequence>
<evidence type="ECO:0000313" key="3">
    <source>
        <dbReference type="Proteomes" id="UP000005237"/>
    </source>
</evidence>
<dbReference type="PANTHER" id="PTHR36953:SF1">
    <property type="entry name" value="PROTEIN CBG17380"/>
    <property type="match status" value="1"/>
</dbReference>
<dbReference type="InterPro" id="IPR040437">
    <property type="entry name" value="F10E9.3-like"/>
</dbReference>
<reference evidence="3" key="1">
    <citation type="submission" date="2010-08" db="EMBL/GenBank/DDBJ databases">
        <authorList>
            <consortium name="Caenorhabditis japonica Sequencing Consortium"/>
            <person name="Wilson R.K."/>
        </authorList>
    </citation>
    <scope>NUCLEOTIDE SEQUENCE [LARGE SCALE GENOMIC DNA]</scope>
    <source>
        <strain evidence="3">DF5081</strain>
    </source>
</reference>
<keyword evidence="3" id="KW-1185">Reference proteome</keyword>
<evidence type="ECO:0008006" key="4">
    <source>
        <dbReference type="Google" id="ProtNLM"/>
    </source>
</evidence>
<accession>A0A8R1I646</accession>
<evidence type="ECO:0000313" key="2">
    <source>
        <dbReference type="EnsemblMetazoa" id="CJA18031.1"/>
    </source>
</evidence>
<proteinExistence type="predicted"/>
<dbReference type="AlphaFoldDB" id="A0A8R1I646"/>
<evidence type="ECO:0000256" key="1">
    <source>
        <dbReference type="SAM" id="SignalP"/>
    </source>
</evidence>
<dbReference type="PANTHER" id="PTHR36953">
    <property type="entry name" value="PROTEIN CBG07386-RELATED"/>
    <property type="match status" value="1"/>
</dbReference>
<dbReference type="Proteomes" id="UP000005237">
    <property type="component" value="Unassembled WGS sequence"/>
</dbReference>
<reference evidence="2" key="2">
    <citation type="submission" date="2022-06" db="UniProtKB">
        <authorList>
            <consortium name="EnsemblMetazoa"/>
        </authorList>
    </citation>
    <scope>IDENTIFICATION</scope>
    <source>
        <strain evidence="2">DF5081</strain>
    </source>
</reference>
<name>A0A8R1I646_CAEJA</name>